<dbReference type="InterPro" id="IPR027417">
    <property type="entry name" value="P-loop_NTPase"/>
</dbReference>
<organism evidence="4 5">
    <name type="scientific">Limulus polyphemus</name>
    <name type="common">Atlantic horseshoe crab</name>
    <dbReference type="NCBI Taxonomy" id="6850"/>
    <lineage>
        <taxon>Eukaryota</taxon>
        <taxon>Metazoa</taxon>
        <taxon>Ecdysozoa</taxon>
        <taxon>Arthropoda</taxon>
        <taxon>Chelicerata</taxon>
        <taxon>Merostomata</taxon>
        <taxon>Xiphosura</taxon>
        <taxon>Limulidae</taxon>
        <taxon>Limulus</taxon>
    </lineage>
</organism>
<dbReference type="Gene3D" id="3.40.50.300">
    <property type="entry name" value="P-loop containing nucleotide triphosphate hydrolases"/>
    <property type="match status" value="1"/>
</dbReference>
<evidence type="ECO:0000313" key="4">
    <source>
        <dbReference type="Proteomes" id="UP000694941"/>
    </source>
</evidence>
<dbReference type="Proteomes" id="UP000694941">
    <property type="component" value="Unplaced"/>
</dbReference>
<feature type="transmembrane region" description="Helical" evidence="3">
    <location>
        <begin position="20"/>
        <end position="40"/>
    </location>
</feature>
<dbReference type="PANTHER" id="PTHR46724">
    <property type="entry name" value="ADP-RIBOSYLATION FACTOR-LIKE PROTEIN 9-RELATED"/>
    <property type="match status" value="1"/>
</dbReference>
<dbReference type="GeneID" id="106470796"/>
<keyword evidence="3" id="KW-0812">Transmembrane</keyword>
<evidence type="ECO:0000256" key="1">
    <source>
        <dbReference type="ARBA" id="ARBA00022741"/>
    </source>
</evidence>
<keyword evidence="3" id="KW-1133">Transmembrane helix</keyword>
<name>A0ABM1BQQ0_LIMPO</name>
<keyword evidence="2" id="KW-0342">GTP-binding</keyword>
<protein>
    <submittedName>
        <fullName evidence="5">ADP-ribosylation factor-like protein 3</fullName>
    </submittedName>
</protein>
<dbReference type="InterPro" id="IPR006689">
    <property type="entry name" value="Small_GTPase_ARF/SAR"/>
</dbReference>
<keyword evidence="1" id="KW-0547">Nucleotide-binding</keyword>
<evidence type="ECO:0000256" key="3">
    <source>
        <dbReference type="SAM" id="Phobius"/>
    </source>
</evidence>
<sequence length="176" mass="19923">MEFKLSNLKLDKVIKWSKVLVIVGGGLVIGLSTYAVMLYYNRKKETLTDEGFEDNVKLSDEPPERKILVLGLDGAGKSSFLHNLSKTAAPRKTSDKTCGFNIVSFSTENGINMNFWEIGGSEIFRRYWSNFLLDTDVLVFVVDATDARRLSEVVFELHKLSADERLQKVPFFNFGK</sequence>
<evidence type="ECO:0000256" key="2">
    <source>
        <dbReference type="ARBA" id="ARBA00023134"/>
    </source>
</evidence>
<dbReference type="SUPFAM" id="SSF52540">
    <property type="entry name" value="P-loop containing nucleoside triphosphate hydrolases"/>
    <property type="match status" value="1"/>
</dbReference>
<evidence type="ECO:0000313" key="5">
    <source>
        <dbReference type="RefSeq" id="XP_013786815.1"/>
    </source>
</evidence>
<proteinExistence type="predicted"/>
<keyword evidence="3" id="KW-0472">Membrane</keyword>
<gene>
    <name evidence="5" type="primary">LOC106470796</name>
</gene>
<dbReference type="Pfam" id="PF00025">
    <property type="entry name" value="Arf"/>
    <property type="match status" value="1"/>
</dbReference>
<reference evidence="5" key="1">
    <citation type="submission" date="2025-08" db="UniProtKB">
        <authorList>
            <consortium name="RefSeq"/>
        </authorList>
    </citation>
    <scope>IDENTIFICATION</scope>
    <source>
        <tissue evidence="5">Muscle</tissue>
    </source>
</reference>
<dbReference type="InterPro" id="IPR053254">
    <property type="entry name" value="Arf-like_GTPase"/>
</dbReference>
<dbReference type="RefSeq" id="XP_013786815.1">
    <property type="nucleotide sequence ID" value="XM_013931361.2"/>
</dbReference>
<dbReference type="PROSITE" id="PS51417">
    <property type="entry name" value="ARF"/>
    <property type="match status" value="1"/>
</dbReference>
<accession>A0ABM1BQQ0</accession>
<dbReference type="PANTHER" id="PTHR46724:SF1">
    <property type="entry name" value="ADP RIBOSYLATION FACTOR LIKE GTPASE 10"/>
    <property type="match status" value="1"/>
</dbReference>
<dbReference type="PRINTS" id="PR00328">
    <property type="entry name" value="SAR1GTPBP"/>
</dbReference>
<keyword evidence="4" id="KW-1185">Reference proteome</keyword>